<dbReference type="PANTHER" id="PTHR46580">
    <property type="entry name" value="SENSOR KINASE-RELATED"/>
    <property type="match status" value="1"/>
</dbReference>
<evidence type="ECO:0000313" key="3">
    <source>
        <dbReference type="Proteomes" id="UP000663852"/>
    </source>
</evidence>
<gene>
    <name evidence="2" type="ORF">EDS130_LOCUS31106</name>
</gene>
<dbReference type="InterPro" id="IPR013517">
    <property type="entry name" value="FG-GAP"/>
</dbReference>
<accession>A0A815EEI8</accession>
<name>A0A815EEI8_ADIRI</name>
<sequence length="145" mass="16055">MLYSSDYSPQSLAMGDFNNDNLMDITTANYNNDNIDIYFGYGNGTFYLNNITLETGSQTKPYAIAVGMFNNDTFLDIIVVNYGSNNVGIFLGYGDGSFMDMKVFAIGYGSLPFSILPGHFNNDQMLDFVVANEGTDNLKIFLQTC</sequence>
<dbReference type="SUPFAM" id="SSF69318">
    <property type="entry name" value="Integrin alpha N-terminal domain"/>
    <property type="match status" value="1"/>
</dbReference>
<evidence type="ECO:0000313" key="2">
    <source>
        <dbReference type="EMBL" id="CAF1310366.1"/>
    </source>
</evidence>
<dbReference type="AlphaFoldDB" id="A0A815EEI8"/>
<evidence type="ECO:0008006" key="4">
    <source>
        <dbReference type="Google" id="ProtNLM"/>
    </source>
</evidence>
<comment type="caution">
    <text evidence="2">The sequence shown here is derived from an EMBL/GenBank/DDBJ whole genome shotgun (WGS) entry which is preliminary data.</text>
</comment>
<dbReference type="Proteomes" id="UP000663852">
    <property type="component" value="Unassembled WGS sequence"/>
</dbReference>
<dbReference type="InterPro" id="IPR028994">
    <property type="entry name" value="Integrin_alpha_N"/>
</dbReference>
<proteinExistence type="predicted"/>
<organism evidence="2 3">
    <name type="scientific">Adineta ricciae</name>
    <name type="common">Rotifer</name>
    <dbReference type="NCBI Taxonomy" id="249248"/>
    <lineage>
        <taxon>Eukaryota</taxon>
        <taxon>Metazoa</taxon>
        <taxon>Spiralia</taxon>
        <taxon>Gnathifera</taxon>
        <taxon>Rotifera</taxon>
        <taxon>Eurotatoria</taxon>
        <taxon>Bdelloidea</taxon>
        <taxon>Adinetida</taxon>
        <taxon>Adinetidae</taxon>
        <taxon>Adineta</taxon>
    </lineage>
</organism>
<dbReference type="Gene3D" id="2.130.10.130">
    <property type="entry name" value="Integrin alpha, N-terminal"/>
    <property type="match status" value="1"/>
</dbReference>
<reference evidence="2" key="1">
    <citation type="submission" date="2021-02" db="EMBL/GenBank/DDBJ databases">
        <authorList>
            <person name="Nowell W R."/>
        </authorList>
    </citation>
    <scope>NUCLEOTIDE SEQUENCE</scope>
</reference>
<dbReference type="EMBL" id="CAJNOJ010000224">
    <property type="protein sequence ID" value="CAF1310366.1"/>
    <property type="molecule type" value="Genomic_DNA"/>
</dbReference>
<dbReference type="Pfam" id="PF13517">
    <property type="entry name" value="FG-GAP_3"/>
    <property type="match status" value="1"/>
</dbReference>
<keyword evidence="1" id="KW-0732">Signal</keyword>
<evidence type="ECO:0000256" key="1">
    <source>
        <dbReference type="ARBA" id="ARBA00022729"/>
    </source>
</evidence>
<dbReference type="OrthoDB" id="10060668at2759"/>
<protein>
    <recommendedName>
        <fullName evidence="4">VCBS repeat-containing protein</fullName>
    </recommendedName>
</protein>